<accession>A0A3P7ZB08</accession>
<accession>A0A183FSW4</accession>
<reference evidence="2 3" key="1">
    <citation type="submission" date="2018-11" db="EMBL/GenBank/DDBJ databases">
        <authorList>
            <consortium name="Pathogen Informatics"/>
        </authorList>
    </citation>
    <scope>NUCLEOTIDE SEQUENCE [LARGE SCALE GENOMIC DNA]</scope>
</reference>
<gene>
    <name evidence="2" type="ORF">HPBE_LOCUS11100</name>
</gene>
<keyword evidence="3" id="KW-1185">Reference proteome</keyword>
<dbReference type="SUPFAM" id="SSF56112">
    <property type="entry name" value="Protein kinase-like (PK-like)"/>
    <property type="match status" value="1"/>
</dbReference>
<evidence type="ECO:0000313" key="3">
    <source>
        <dbReference type="Proteomes" id="UP000050761"/>
    </source>
</evidence>
<dbReference type="GO" id="GO:0005524">
    <property type="term" value="F:ATP binding"/>
    <property type="evidence" value="ECO:0007669"/>
    <property type="project" value="InterPro"/>
</dbReference>
<dbReference type="EMBL" id="UZAH01026985">
    <property type="protein sequence ID" value="VDO87439.1"/>
    <property type="molecule type" value="Genomic_DNA"/>
</dbReference>
<feature type="domain" description="Protein kinase" evidence="1">
    <location>
        <begin position="19"/>
        <end position="105"/>
    </location>
</feature>
<dbReference type="PROSITE" id="PS50011">
    <property type="entry name" value="PROTEIN_KINASE_DOM"/>
    <property type="match status" value="1"/>
</dbReference>
<name>A0A183FSW4_HELPZ</name>
<reference evidence="4" key="2">
    <citation type="submission" date="2019-09" db="UniProtKB">
        <authorList>
            <consortium name="WormBaseParasite"/>
        </authorList>
    </citation>
    <scope>IDENTIFICATION</scope>
</reference>
<proteinExistence type="predicted"/>
<protein>
    <submittedName>
        <fullName evidence="4">Protein kinase domain-containing protein</fullName>
    </submittedName>
</protein>
<evidence type="ECO:0000259" key="1">
    <source>
        <dbReference type="PROSITE" id="PS50011"/>
    </source>
</evidence>
<sequence>MALAATQPTYWRSSKADEYRELNLLGKGAYGVVYHVTHTPTMTELFLAHDLREFYRTHVYIEKSFQYALKKIVVGVNDDGVPQSVLREISSMMALRRLRHKNITL</sequence>
<dbReference type="Proteomes" id="UP000050761">
    <property type="component" value="Unassembled WGS sequence"/>
</dbReference>
<organism evidence="3 4">
    <name type="scientific">Heligmosomoides polygyrus</name>
    <name type="common">Parasitic roundworm</name>
    <dbReference type="NCBI Taxonomy" id="6339"/>
    <lineage>
        <taxon>Eukaryota</taxon>
        <taxon>Metazoa</taxon>
        <taxon>Ecdysozoa</taxon>
        <taxon>Nematoda</taxon>
        <taxon>Chromadorea</taxon>
        <taxon>Rhabditida</taxon>
        <taxon>Rhabditina</taxon>
        <taxon>Rhabditomorpha</taxon>
        <taxon>Strongyloidea</taxon>
        <taxon>Heligmosomidae</taxon>
        <taxon>Heligmosomoides</taxon>
    </lineage>
</organism>
<dbReference type="InterPro" id="IPR011009">
    <property type="entry name" value="Kinase-like_dom_sf"/>
</dbReference>
<dbReference type="WBParaSite" id="HPBE_0001109901-mRNA-1">
    <property type="protein sequence ID" value="HPBE_0001109901-mRNA-1"/>
    <property type="gene ID" value="HPBE_0001109901"/>
</dbReference>
<dbReference type="AlphaFoldDB" id="A0A183FSW4"/>
<dbReference type="OrthoDB" id="6414608at2759"/>
<evidence type="ECO:0000313" key="4">
    <source>
        <dbReference type="WBParaSite" id="HPBE_0001109901-mRNA-1"/>
    </source>
</evidence>
<dbReference type="GO" id="GO:0004672">
    <property type="term" value="F:protein kinase activity"/>
    <property type="evidence" value="ECO:0007669"/>
    <property type="project" value="InterPro"/>
</dbReference>
<dbReference type="Gene3D" id="3.30.200.20">
    <property type="entry name" value="Phosphorylase Kinase, domain 1"/>
    <property type="match status" value="2"/>
</dbReference>
<dbReference type="InterPro" id="IPR000719">
    <property type="entry name" value="Prot_kinase_dom"/>
</dbReference>
<evidence type="ECO:0000313" key="2">
    <source>
        <dbReference type="EMBL" id="VDO87439.1"/>
    </source>
</evidence>